<dbReference type="InterPro" id="IPR009003">
    <property type="entry name" value="Peptidase_S1_PA"/>
</dbReference>
<keyword evidence="4" id="KW-0720">Serine protease</keyword>
<evidence type="ECO:0000256" key="1">
    <source>
        <dbReference type="ARBA" id="ARBA00009228"/>
    </source>
</evidence>
<proteinExistence type="inferred from homology"/>
<dbReference type="InterPro" id="IPR001254">
    <property type="entry name" value="Trypsin_dom"/>
</dbReference>
<name>A0ABQ7TIE0_PHRPL</name>
<reference evidence="7 8" key="1">
    <citation type="journal article" date="2022" name="Gigascience">
        <title>A chromosome-level genome assembly and annotation of the desert horned lizard, Phrynosoma platyrhinos, provides insight into chromosomal rearrangements among reptiles.</title>
        <authorList>
            <person name="Koochekian N."/>
            <person name="Ascanio A."/>
            <person name="Farleigh K."/>
            <person name="Card D.C."/>
            <person name="Schield D.R."/>
            <person name="Castoe T.A."/>
            <person name="Jezkova T."/>
        </authorList>
    </citation>
    <scope>NUCLEOTIDE SEQUENCE [LARGE SCALE GENOMIC DNA]</scope>
    <source>
        <strain evidence="7">NK-2021</strain>
    </source>
</reference>
<evidence type="ECO:0000256" key="2">
    <source>
        <dbReference type="ARBA" id="ARBA00022670"/>
    </source>
</evidence>
<keyword evidence="3" id="KW-0378">Hydrolase</keyword>
<dbReference type="PANTHER" id="PTHR24252">
    <property type="entry name" value="ACROSIN-RELATED"/>
    <property type="match status" value="1"/>
</dbReference>
<dbReference type="PANTHER" id="PTHR24252:SF21">
    <property type="entry name" value="TRANSMEMBRANE SERINE PROTEASE 12"/>
    <property type="match status" value="1"/>
</dbReference>
<protein>
    <recommendedName>
        <fullName evidence="6">Peptidase S1 domain-containing protein</fullName>
    </recommendedName>
</protein>
<dbReference type="EMBL" id="JAIPUX010000439">
    <property type="protein sequence ID" value="KAH0629212.1"/>
    <property type="molecule type" value="Genomic_DNA"/>
</dbReference>
<evidence type="ECO:0000256" key="3">
    <source>
        <dbReference type="ARBA" id="ARBA00022801"/>
    </source>
</evidence>
<dbReference type="SMART" id="SM00020">
    <property type="entry name" value="Tryp_SPc"/>
    <property type="match status" value="1"/>
</dbReference>
<keyword evidence="2" id="KW-0645">Protease</keyword>
<dbReference type="Gene3D" id="2.40.10.10">
    <property type="entry name" value="Trypsin-like serine proteases"/>
    <property type="match status" value="1"/>
</dbReference>
<accession>A0ABQ7TIE0</accession>
<dbReference type="PROSITE" id="PS00135">
    <property type="entry name" value="TRYPSIN_SER"/>
    <property type="match status" value="1"/>
</dbReference>
<dbReference type="Proteomes" id="UP000826234">
    <property type="component" value="Unassembled WGS sequence"/>
</dbReference>
<dbReference type="SUPFAM" id="SSF50494">
    <property type="entry name" value="Trypsin-like serine proteases"/>
    <property type="match status" value="1"/>
</dbReference>
<dbReference type="CDD" id="cd00190">
    <property type="entry name" value="Tryp_SPc"/>
    <property type="match status" value="1"/>
</dbReference>
<gene>
    <name evidence="7" type="ORF">JD844_011109</name>
</gene>
<dbReference type="Pfam" id="PF00089">
    <property type="entry name" value="Trypsin"/>
    <property type="match status" value="1"/>
</dbReference>
<evidence type="ECO:0000256" key="4">
    <source>
        <dbReference type="ARBA" id="ARBA00022825"/>
    </source>
</evidence>
<evidence type="ECO:0000256" key="5">
    <source>
        <dbReference type="ARBA" id="ARBA00023157"/>
    </source>
</evidence>
<dbReference type="PROSITE" id="PS50240">
    <property type="entry name" value="TRYPSIN_DOM"/>
    <property type="match status" value="1"/>
</dbReference>
<comment type="caution">
    <text evidence="7">The sequence shown here is derived from an EMBL/GenBank/DDBJ whole genome shotgun (WGS) entry which is preliminary data.</text>
</comment>
<dbReference type="InterPro" id="IPR043504">
    <property type="entry name" value="Peptidase_S1_PA_chymotrypsin"/>
</dbReference>
<evidence type="ECO:0000313" key="8">
    <source>
        <dbReference type="Proteomes" id="UP000826234"/>
    </source>
</evidence>
<evidence type="ECO:0000313" key="7">
    <source>
        <dbReference type="EMBL" id="KAH0629212.1"/>
    </source>
</evidence>
<feature type="domain" description="Peptidase S1" evidence="6">
    <location>
        <begin position="1"/>
        <end position="210"/>
    </location>
</feature>
<sequence>MLHWLQSCQSLIIHRNLFCPRNRRLWRAAFGYHHLYKPTKYTKRSRINAIRIHSDFNKVTYDHDLALFQLSRPITYNNYIQPVCLPHSSLSLSKLTTCYITGWGVKKENGTGSYILQEAEVEIIPLKTCNRVDWYMGMISENSLCAGSESGKVDSCQGDSGGPLVCYFPNENKFYQLGVTSHGYGCGRPKLPGIYVNLAKYTDWIDNRLHGRTTTLCIHHTLTFLTVLLVTFHCTKITPN</sequence>
<dbReference type="PRINTS" id="PR00722">
    <property type="entry name" value="CHYMOTRYPSIN"/>
</dbReference>
<keyword evidence="5" id="KW-1015">Disulfide bond</keyword>
<comment type="similarity">
    <text evidence="1">Belongs to the peptidase S1 family. Snake venom subfamily.</text>
</comment>
<dbReference type="InterPro" id="IPR001314">
    <property type="entry name" value="Peptidase_S1A"/>
</dbReference>
<evidence type="ECO:0000259" key="6">
    <source>
        <dbReference type="PROSITE" id="PS50240"/>
    </source>
</evidence>
<organism evidence="7 8">
    <name type="scientific">Phrynosoma platyrhinos</name>
    <name type="common">Desert horned lizard</name>
    <dbReference type="NCBI Taxonomy" id="52577"/>
    <lineage>
        <taxon>Eukaryota</taxon>
        <taxon>Metazoa</taxon>
        <taxon>Chordata</taxon>
        <taxon>Craniata</taxon>
        <taxon>Vertebrata</taxon>
        <taxon>Euteleostomi</taxon>
        <taxon>Lepidosauria</taxon>
        <taxon>Squamata</taxon>
        <taxon>Bifurcata</taxon>
        <taxon>Unidentata</taxon>
        <taxon>Episquamata</taxon>
        <taxon>Toxicofera</taxon>
        <taxon>Iguania</taxon>
        <taxon>Phrynosomatidae</taxon>
        <taxon>Phrynosomatinae</taxon>
        <taxon>Phrynosoma</taxon>
    </lineage>
</organism>
<dbReference type="InterPro" id="IPR033116">
    <property type="entry name" value="TRYPSIN_SER"/>
</dbReference>
<keyword evidence="8" id="KW-1185">Reference proteome</keyword>